<keyword evidence="5" id="KW-0067">ATP-binding</keyword>
<dbReference type="FunFam" id="3.40.50.300:FF:001091">
    <property type="entry name" value="Probable disease resistance protein At1g61300"/>
    <property type="match status" value="1"/>
</dbReference>
<keyword evidence="6" id="KW-0812">Transmembrane</keyword>
<dbReference type="Pfam" id="PF00931">
    <property type="entry name" value="NB-ARC"/>
    <property type="match status" value="1"/>
</dbReference>
<dbReference type="EMBL" id="CM031822">
    <property type="protein sequence ID" value="KAG6629879.1"/>
    <property type="molecule type" value="Genomic_DNA"/>
</dbReference>
<dbReference type="InterPro" id="IPR001611">
    <property type="entry name" value="Leu-rich_rpt"/>
</dbReference>
<dbReference type="CDD" id="cd14798">
    <property type="entry name" value="RX-CC_like"/>
    <property type="match status" value="1"/>
</dbReference>
<keyword evidence="6" id="KW-1133">Transmembrane helix</keyword>
<evidence type="ECO:0000259" key="7">
    <source>
        <dbReference type="Pfam" id="PF00931"/>
    </source>
</evidence>
<evidence type="ECO:0000256" key="3">
    <source>
        <dbReference type="ARBA" id="ARBA00022741"/>
    </source>
</evidence>
<keyword evidence="12" id="KW-1185">Reference proteome</keyword>
<dbReference type="GO" id="GO:0006952">
    <property type="term" value="P:defense response"/>
    <property type="evidence" value="ECO:0007669"/>
    <property type="project" value="UniProtKB-KW"/>
</dbReference>
<dbReference type="Pfam" id="PF23559">
    <property type="entry name" value="WHD_DRP"/>
    <property type="match status" value="1"/>
</dbReference>
<dbReference type="InterPro" id="IPR038005">
    <property type="entry name" value="RX-like_CC"/>
</dbReference>
<dbReference type="GO" id="GO:0005524">
    <property type="term" value="F:ATP binding"/>
    <property type="evidence" value="ECO:0007669"/>
    <property type="project" value="UniProtKB-KW"/>
</dbReference>
<feature type="domain" description="R13L1/DRL21-like LRR repeat region" evidence="10">
    <location>
        <begin position="739"/>
        <end position="864"/>
    </location>
</feature>
<evidence type="ECO:0000256" key="1">
    <source>
        <dbReference type="ARBA" id="ARBA00022614"/>
    </source>
</evidence>
<evidence type="ECO:0000259" key="10">
    <source>
        <dbReference type="Pfam" id="PF25019"/>
    </source>
</evidence>
<feature type="domain" description="Disease resistance N-terminal" evidence="8">
    <location>
        <begin position="58"/>
        <end position="149"/>
    </location>
</feature>
<dbReference type="GO" id="GO:0043531">
    <property type="term" value="F:ADP binding"/>
    <property type="evidence" value="ECO:0007669"/>
    <property type="project" value="InterPro"/>
</dbReference>
<reference evidence="11" key="1">
    <citation type="submission" date="2020-12" db="EMBL/GenBank/DDBJ databases">
        <title>WGS assembly of Carya illinoinensis cv. Pawnee.</title>
        <authorList>
            <person name="Platts A."/>
            <person name="Shu S."/>
            <person name="Wright S."/>
            <person name="Barry K."/>
            <person name="Edger P."/>
            <person name="Pires J.C."/>
            <person name="Schmutz J."/>
        </authorList>
    </citation>
    <scope>NUCLEOTIDE SEQUENCE</scope>
    <source>
        <tissue evidence="11">Leaf</tissue>
    </source>
</reference>
<dbReference type="Pfam" id="PF13855">
    <property type="entry name" value="LRR_8"/>
    <property type="match status" value="1"/>
</dbReference>
<name>A0A8T1NDZ3_CARIL</name>
<evidence type="ECO:0000259" key="8">
    <source>
        <dbReference type="Pfam" id="PF18052"/>
    </source>
</evidence>
<keyword evidence="1" id="KW-0433">Leucine-rich repeat</keyword>
<organism evidence="11 12">
    <name type="scientific">Carya illinoinensis</name>
    <name type="common">Pecan</name>
    <dbReference type="NCBI Taxonomy" id="32201"/>
    <lineage>
        <taxon>Eukaryota</taxon>
        <taxon>Viridiplantae</taxon>
        <taxon>Streptophyta</taxon>
        <taxon>Embryophyta</taxon>
        <taxon>Tracheophyta</taxon>
        <taxon>Spermatophyta</taxon>
        <taxon>Magnoliopsida</taxon>
        <taxon>eudicotyledons</taxon>
        <taxon>Gunneridae</taxon>
        <taxon>Pentapetalae</taxon>
        <taxon>rosids</taxon>
        <taxon>fabids</taxon>
        <taxon>Fagales</taxon>
        <taxon>Juglandaceae</taxon>
        <taxon>Carya</taxon>
    </lineage>
</organism>
<evidence type="ECO:0000313" key="11">
    <source>
        <dbReference type="EMBL" id="KAG6629879.1"/>
    </source>
</evidence>
<feature type="domain" description="NB-ARC" evidence="7">
    <location>
        <begin position="223"/>
        <end position="395"/>
    </location>
</feature>
<keyword evidence="6" id="KW-0472">Membrane</keyword>
<evidence type="ECO:0000256" key="5">
    <source>
        <dbReference type="ARBA" id="ARBA00022840"/>
    </source>
</evidence>
<dbReference type="InterPro" id="IPR041118">
    <property type="entry name" value="Rx_N"/>
</dbReference>
<evidence type="ECO:0008006" key="13">
    <source>
        <dbReference type="Google" id="ProtNLM"/>
    </source>
</evidence>
<evidence type="ECO:0000256" key="6">
    <source>
        <dbReference type="SAM" id="Phobius"/>
    </source>
</evidence>
<gene>
    <name evidence="11" type="ORF">CIPAW_14G115900</name>
</gene>
<dbReference type="PANTHER" id="PTHR36766:SF40">
    <property type="entry name" value="DISEASE RESISTANCE PROTEIN RGA3"/>
    <property type="match status" value="1"/>
</dbReference>
<keyword evidence="3" id="KW-0547">Nucleotide-binding</keyword>
<dbReference type="InterPro" id="IPR058922">
    <property type="entry name" value="WHD_DRP"/>
</dbReference>
<protein>
    <recommendedName>
        <fullName evidence="13">Disease resistance RPP13-like protein 1</fullName>
    </recommendedName>
</protein>
<accession>A0A8T1NDZ3</accession>
<evidence type="ECO:0000313" key="12">
    <source>
        <dbReference type="Proteomes" id="UP000811609"/>
    </source>
</evidence>
<dbReference type="InterPro" id="IPR056789">
    <property type="entry name" value="LRR_R13L1-DRL21"/>
</dbReference>
<proteinExistence type="predicted"/>
<comment type="caution">
    <text evidence="11">The sequence shown here is derived from an EMBL/GenBank/DDBJ whole genome shotgun (WGS) entry which is preliminary data.</text>
</comment>
<dbReference type="Pfam" id="PF25019">
    <property type="entry name" value="LRR_R13L1-DRL21"/>
    <property type="match status" value="1"/>
</dbReference>
<keyword evidence="4" id="KW-0611">Plant defense</keyword>
<dbReference type="FunFam" id="1.10.10.10:FF:000322">
    <property type="entry name" value="Probable disease resistance protein At1g63360"/>
    <property type="match status" value="1"/>
</dbReference>
<dbReference type="Proteomes" id="UP000811609">
    <property type="component" value="Chromosome 14"/>
</dbReference>
<keyword evidence="2" id="KW-0677">Repeat</keyword>
<feature type="domain" description="Disease resistance protein winged helix" evidence="9">
    <location>
        <begin position="481"/>
        <end position="548"/>
    </location>
</feature>
<dbReference type="Pfam" id="PF18052">
    <property type="entry name" value="Rx_N"/>
    <property type="match status" value="1"/>
</dbReference>
<evidence type="ECO:0000256" key="4">
    <source>
        <dbReference type="ARBA" id="ARBA00022821"/>
    </source>
</evidence>
<evidence type="ECO:0000256" key="2">
    <source>
        <dbReference type="ARBA" id="ARBA00022737"/>
    </source>
</evidence>
<feature type="transmembrane region" description="Helical" evidence="6">
    <location>
        <begin position="12"/>
        <end position="36"/>
    </location>
</feature>
<dbReference type="InterPro" id="IPR002182">
    <property type="entry name" value="NB-ARC"/>
</dbReference>
<evidence type="ECO:0000259" key="9">
    <source>
        <dbReference type="Pfam" id="PF23559"/>
    </source>
</evidence>
<sequence length="1314" mass="149054">MRWCSSIYQQRLCTTPNIAFNHILLSALLFSLQFHLPSFAFSPFKEQNMAQLVGGALLSAFLQVLFDRMASRQFVDFLRGRKPSAELLYRLKNVLLSVGAVLEDAEDKQRVTNSSVKTWLDELKDAVYDAEDVLDEIASKALQSKLDAEFGPNIASKVRDSIQTSLFFKKIEVRIKGILGRIENLASQQYLMGLVQASTVGRKPSERLPTTSLVEDSEICGRNDDKEKIINMLLPDDARDNKIGVIAIVGMGGLGKTTLAQLVYNEKKVQKHFDLVAWICVSEEFEMFKVMKTILEAVTSSTTDIQDLNRLQLQVNERLMKKKFLLVLDDVWNRNYADWEILSNAFKSGAKGSRIIVTTRDLGVASVMRAFATHHLKKLQEEDCWQLFARHAFHDANSNMNSKFEALGRQIVEKCKGLPLAIKLTGALLRDKVDVSEWDTVLNSEIWSPSSNQEIQILPALRLSYKHLPSYIKRCFAYCSVFPKDYSFKKDQLVLLWMAEGLLGEIENKTMEEVGNDYFVTLVSRSLFQKSSEDETSFEMHDLINDLAKFVSGEFTFRLKVDSRSQRKVDKTRHVSYAIEFYENFKKFEALQEATQLRTFLAFKSSTYCCYSTKKLLRDLLPMLSCLRVLSISNYRRMYELPESIGKITQLRYLDISSTAIRRLPDSLCKLYNLQTLKLSNCHDLETLPRDMHKLVNLRHLDLTGTPKIMEMPIHMGKLKCLQTLTKFVVSKHTGCSSIRELGKLANLRGALSILHLENVESFTDAQGAHLRNKMDLKELELKWKEGSMTEISESQRGVLNDLQPHTNLTSLTINGYMGESFPNWVGDHSFPYVTSIHLGNCKYCCSLPALGQLPSLQNLSIVSFDGIVAVGEEFYGSTGSSSIKPFGALKVLKFEQMLNWEKWSSFGDENEGGAFHRLEKLYIKGCSKLTGDLPIHLPSLSILEIRDCPKMLASLPRAPAICELKLTNCNEDILRELPIHVKETLTIEGFDAVDMGGLPSTFKTLEIRNCKKLGLPINLDHSCLEVLALFDCDSLRSFPMDLFPNVKDLKIKNCTNLESLTVAEQHQHDLVALSSLKINKCPNFVSFPRGGLHATNLGNLRIKDCESLRSLPDKMHMLLPSLTQFSIGNCKNIETLPEGGLPSSLNSLMIWECQKLIESRMGWSLQNLDSLTYLDIKGGYVVSFPEKGLLPTNLKRLWIVDFPNIASFDKNGFDNLTSLERLYISVCPKLECKLEEGLQHLTSLERLYISVCPKLECKLEEGLQHLTSLSVLDICKCPLLMKRRWLKRRKGKEWRRKLAHIPYKIVDGELIGS</sequence>
<dbReference type="PANTHER" id="PTHR36766">
    <property type="entry name" value="PLANT BROAD-SPECTRUM MILDEW RESISTANCE PROTEIN RPW8"/>
    <property type="match status" value="1"/>
</dbReference>